<evidence type="ECO:0000259" key="3">
    <source>
        <dbReference type="PROSITE" id="PS51186"/>
    </source>
</evidence>
<dbReference type="Pfam" id="PF00583">
    <property type="entry name" value="Acetyltransf_1"/>
    <property type="match status" value="1"/>
</dbReference>
<dbReference type="Gene3D" id="3.40.630.30">
    <property type="match status" value="1"/>
</dbReference>
<evidence type="ECO:0000313" key="5">
    <source>
        <dbReference type="Proteomes" id="UP000274346"/>
    </source>
</evidence>
<dbReference type="Proteomes" id="UP000274346">
    <property type="component" value="Chromosome"/>
</dbReference>
<dbReference type="InterPro" id="IPR016181">
    <property type="entry name" value="Acyl_CoA_acyltransferase"/>
</dbReference>
<dbReference type="KEGG" id="rtg:NCTC13098_06877"/>
<accession>A0A3P8KLJ9</accession>
<keyword evidence="1 4" id="KW-0808">Transferase</keyword>
<dbReference type="AlphaFoldDB" id="A0A3P8KLJ9"/>
<evidence type="ECO:0000256" key="2">
    <source>
        <dbReference type="ARBA" id="ARBA00023315"/>
    </source>
</evidence>
<dbReference type="InterPro" id="IPR050832">
    <property type="entry name" value="Bact_Acetyltransf"/>
</dbReference>
<dbReference type="PANTHER" id="PTHR43877:SF2">
    <property type="entry name" value="AMINOALKYLPHOSPHONATE N-ACETYLTRANSFERASE-RELATED"/>
    <property type="match status" value="1"/>
</dbReference>
<proteinExistence type="predicted"/>
<name>A0A3P8KLJ9_RAOTE</name>
<dbReference type="EMBL" id="LR131271">
    <property type="protein sequence ID" value="VDR30435.1"/>
    <property type="molecule type" value="Genomic_DNA"/>
</dbReference>
<evidence type="ECO:0000313" key="4">
    <source>
        <dbReference type="EMBL" id="VDR30435.1"/>
    </source>
</evidence>
<dbReference type="PANTHER" id="PTHR43877">
    <property type="entry name" value="AMINOALKYLPHOSPHONATE N-ACETYLTRANSFERASE-RELATED-RELATED"/>
    <property type="match status" value="1"/>
</dbReference>
<organism evidence="4 5">
    <name type="scientific">Raoultella terrigena</name>
    <name type="common">Klebsiella terrigena</name>
    <dbReference type="NCBI Taxonomy" id="577"/>
    <lineage>
        <taxon>Bacteria</taxon>
        <taxon>Pseudomonadati</taxon>
        <taxon>Pseudomonadota</taxon>
        <taxon>Gammaproteobacteria</taxon>
        <taxon>Enterobacterales</taxon>
        <taxon>Enterobacteriaceae</taxon>
        <taxon>Klebsiella/Raoultella group</taxon>
        <taxon>Raoultella</taxon>
    </lineage>
</organism>
<protein>
    <submittedName>
        <fullName evidence="4">Ribosomal-protein-alanine acetyltransferase</fullName>
    </submittedName>
</protein>
<keyword evidence="2" id="KW-0012">Acyltransferase</keyword>
<reference evidence="4 5" key="1">
    <citation type="submission" date="2018-12" db="EMBL/GenBank/DDBJ databases">
        <authorList>
            <consortium name="Pathogen Informatics"/>
        </authorList>
    </citation>
    <scope>NUCLEOTIDE SEQUENCE [LARGE SCALE GENOMIC DNA]</scope>
    <source>
        <strain evidence="4 5">NCTC13098</strain>
    </source>
</reference>
<dbReference type="SUPFAM" id="SSF55729">
    <property type="entry name" value="Acyl-CoA N-acyltransferases (Nat)"/>
    <property type="match status" value="1"/>
</dbReference>
<dbReference type="GO" id="GO:0016747">
    <property type="term" value="F:acyltransferase activity, transferring groups other than amino-acyl groups"/>
    <property type="evidence" value="ECO:0007669"/>
    <property type="project" value="InterPro"/>
</dbReference>
<dbReference type="PROSITE" id="PS51186">
    <property type="entry name" value="GNAT"/>
    <property type="match status" value="1"/>
</dbReference>
<sequence>MLTIRTAQREDATLLGEMGNASYRHHFTHLWHSASELEHFLQQEYAAEALQRSLAETNCRWLIAEAQRPVGFAKYAHGQQIEPDGPQGTLLHKLYLLPGETGHRYGERLFSAVEARAKAEGERWLWLEVLAANSGARRFYERQGMRHLKDAVFRSATQQSTIHILAKRIGEE</sequence>
<dbReference type="InterPro" id="IPR000182">
    <property type="entry name" value="GNAT_dom"/>
</dbReference>
<feature type="domain" description="N-acetyltransferase" evidence="3">
    <location>
        <begin position="2"/>
        <end position="171"/>
    </location>
</feature>
<evidence type="ECO:0000256" key="1">
    <source>
        <dbReference type="ARBA" id="ARBA00022679"/>
    </source>
</evidence>
<gene>
    <name evidence="4" type="ORF">NCTC13098_06877</name>
</gene>